<reference evidence="2" key="1">
    <citation type="submission" date="2023-03" db="EMBL/GenBank/DDBJ databases">
        <title>Edaphobacter sp.</title>
        <authorList>
            <person name="Huber K.J."/>
            <person name="Papendorf J."/>
            <person name="Pilke C."/>
            <person name="Bunk B."/>
            <person name="Sproeer C."/>
            <person name="Pester M."/>
        </authorList>
    </citation>
    <scope>NUCLEOTIDE SEQUENCE</scope>
    <source>
        <strain evidence="2">DSM 110680</strain>
    </source>
</reference>
<feature type="transmembrane region" description="Helical" evidence="1">
    <location>
        <begin position="324"/>
        <end position="341"/>
    </location>
</feature>
<protein>
    <recommendedName>
        <fullName evidence="3">Glycosyltransferase RgtA/B/C/D-like domain-containing protein</fullName>
    </recommendedName>
</protein>
<evidence type="ECO:0000256" key="1">
    <source>
        <dbReference type="SAM" id="Phobius"/>
    </source>
</evidence>
<sequence>MGLTAAALLIHGYHFGVEDGEIYVPAAQKLLHPTLYPFASEFFLSHGHLSLFGSILAWTARLTHLSMDWTLFVWYILSLFATLASCWLLAAACFSCPRAHWTAMLVITAVLTMPATNTGLLLIDPYITARSFSTPLTLFALAFALERRYVWVGVAALLTALVHPQMVVYLAFLIAVMWAGDRRKQAVREPVHVMASVGVGLFPSGFHIAPASGPYREALYSRDYFFLYNWTWYHWLGMLAPLAILAWFWRGNVRGTRRGFQLISFALIPFGLISIAAAAILCSSPEFEMFVRLQPLRSFHPITFIFVLLLAGVAGEYLAKSRNWVPVAFFVPLAVGMYLVSRQTYPNSPQIELPAKTSSNAWVDTLLWIRQNTPESAVFAVDSHYFKDSPSDVHGFRAISTRSALADYYKDSGVVSLFPALAPEWKQMSNATYGLNHFSLDQFRRLHQQYPEVTWTVIHGYAPRGLDCPHEERGYSVCRMPLPAPEPVALRN</sequence>
<feature type="transmembrane region" description="Helical" evidence="1">
    <location>
        <begin position="232"/>
        <end position="250"/>
    </location>
</feature>
<organism evidence="2">
    <name type="scientific">Telmatobacter sp. DSM 110680</name>
    <dbReference type="NCBI Taxonomy" id="3036704"/>
    <lineage>
        <taxon>Bacteria</taxon>
        <taxon>Pseudomonadati</taxon>
        <taxon>Acidobacteriota</taxon>
        <taxon>Terriglobia</taxon>
        <taxon>Terriglobales</taxon>
        <taxon>Acidobacteriaceae</taxon>
        <taxon>Telmatobacter</taxon>
    </lineage>
</organism>
<dbReference type="RefSeq" id="WP_348260724.1">
    <property type="nucleotide sequence ID" value="NZ_CP121196.1"/>
</dbReference>
<keyword evidence="1" id="KW-0812">Transmembrane</keyword>
<name>A0AAU7DDN5_9BACT</name>
<keyword evidence="1" id="KW-0472">Membrane</keyword>
<keyword evidence="1" id="KW-1133">Transmembrane helix</keyword>
<dbReference type="EMBL" id="CP121196">
    <property type="protein sequence ID" value="XBH15491.1"/>
    <property type="molecule type" value="Genomic_DNA"/>
</dbReference>
<feature type="transmembrane region" description="Helical" evidence="1">
    <location>
        <begin position="101"/>
        <end position="123"/>
    </location>
</feature>
<dbReference type="AlphaFoldDB" id="A0AAU7DDN5"/>
<gene>
    <name evidence="2" type="ORF">P8935_13025</name>
</gene>
<evidence type="ECO:0008006" key="3">
    <source>
        <dbReference type="Google" id="ProtNLM"/>
    </source>
</evidence>
<proteinExistence type="predicted"/>
<accession>A0AAU7DDN5</accession>
<feature type="transmembrane region" description="Helical" evidence="1">
    <location>
        <begin position="262"/>
        <end position="281"/>
    </location>
</feature>
<feature type="transmembrane region" description="Helical" evidence="1">
    <location>
        <begin position="301"/>
        <end position="319"/>
    </location>
</feature>
<evidence type="ECO:0000313" key="2">
    <source>
        <dbReference type="EMBL" id="XBH15491.1"/>
    </source>
</evidence>
<feature type="transmembrane region" description="Helical" evidence="1">
    <location>
        <begin position="149"/>
        <end position="179"/>
    </location>
</feature>
<feature type="transmembrane region" description="Helical" evidence="1">
    <location>
        <begin position="191"/>
        <end position="212"/>
    </location>
</feature>
<feature type="transmembrane region" description="Helical" evidence="1">
    <location>
        <begin position="72"/>
        <end position="94"/>
    </location>
</feature>